<dbReference type="EMBL" id="CM055107">
    <property type="protein sequence ID" value="KAJ7527816.1"/>
    <property type="molecule type" value="Genomic_DNA"/>
</dbReference>
<accession>A0ACC2BDE7</accession>
<protein>
    <submittedName>
        <fullName evidence="1">Uncharacterized protein</fullName>
    </submittedName>
</protein>
<dbReference type="Proteomes" id="UP001162992">
    <property type="component" value="Chromosome 16"/>
</dbReference>
<proteinExistence type="predicted"/>
<evidence type="ECO:0000313" key="2">
    <source>
        <dbReference type="Proteomes" id="UP001162992"/>
    </source>
</evidence>
<sequence>MGENFMDRFSAFSERLKVGGAEVSRKVSERMNNVGEKMKELFQVPTPADKLVVEATAETLDAPDWGKNLEICDLVEHDKLSGQDVVRAIKKRLLCKSTAAQFLALCLLETCVKNCEKMFSEVASEKVLDEMVKMVDDPLTVPENREKALKLIEAWGESIEELRYFPIFEETYKSLKSRGIMFPGRDAESLAPIFTPPQSVAPIPVHSTAFAGGPDVDLTPASTKEVFDVARNSVELLSTVLSSSPQQEALQEELTTTLLDQCRQSQFKVQRIIERAGDNEALLFEALSVNDELQRVLSQFEEIFAGLAPQSNRSAEPALLNAQIINDEEAAAGQEDALVRSRPSKPTTAQSLQHGDGLADLDEMIFGKKSGNDGEEGSKGSEQKKDKNDLIVF</sequence>
<gene>
    <name evidence="1" type="ORF">O6H91_16G072700</name>
</gene>
<reference evidence="2" key="1">
    <citation type="journal article" date="2024" name="Proc. Natl. Acad. Sci. U.S.A.">
        <title>Extraordinary preservation of gene collinearity over three hundred million years revealed in homosporous lycophytes.</title>
        <authorList>
            <person name="Li C."/>
            <person name="Wickell D."/>
            <person name="Kuo L.Y."/>
            <person name="Chen X."/>
            <person name="Nie B."/>
            <person name="Liao X."/>
            <person name="Peng D."/>
            <person name="Ji J."/>
            <person name="Jenkins J."/>
            <person name="Williams M."/>
            <person name="Shu S."/>
            <person name="Plott C."/>
            <person name="Barry K."/>
            <person name="Rajasekar S."/>
            <person name="Grimwood J."/>
            <person name="Han X."/>
            <person name="Sun S."/>
            <person name="Hou Z."/>
            <person name="He W."/>
            <person name="Dai G."/>
            <person name="Sun C."/>
            <person name="Schmutz J."/>
            <person name="Leebens-Mack J.H."/>
            <person name="Li F.W."/>
            <person name="Wang L."/>
        </authorList>
    </citation>
    <scope>NUCLEOTIDE SEQUENCE [LARGE SCALE GENOMIC DNA]</scope>
    <source>
        <strain evidence="2">cv. PW_Plant_1</strain>
    </source>
</reference>
<comment type="caution">
    <text evidence="1">The sequence shown here is derived from an EMBL/GenBank/DDBJ whole genome shotgun (WGS) entry which is preliminary data.</text>
</comment>
<name>A0ACC2BDE7_DIPCM</name>
<keyword evidence="2" id="KW-1185">Reference proteome</keyword>
<evidence type="ECO:0000313" key="1">
    <source>
        <dbReference type="EMBL" id="KAJ7527816.1"/>
    </source>
</evidence>
<organism evidence="1 2">
    <name type="scientific">Diphasiastrum complanatum</name>
    <name type="common">Issler's clubmoss</name>
    <name type="synonym">Lycopodium complanatum</name>
    <dbReference type="NCBI Taxonomy" id="34168"/>
    <lineage>
        <taxon>Eukaryota</taxon>
        <taxon>Viridiplantae</taxon>
        <taxon>Streptophyta</taxon>
        <taxon>Embryophyta</taxon>
        <taxon>Tracheophyta</taxon>
        <taxon>Lycopodiopsida</taxon>
        <taxon>Lycopodiales</taxon>
        <taxon>Lycopodiaceae</taxon>
        <taxon>Lycopodioideae</taxon>
        <taxon>Diphasiastrum</taxon>
    </lineage>
</organism>